<feature type="compositionally biased region" description="Basic and acidic residues" evidence="1">
    <location>
        <begin position="120"/>
        <end position="135"/>
    </location>
</feature>
<organism evidence="3 4">
    <name type="scientific">Thalassolituus marinus</name>
    <dbReference type="NCBI Taxonomy" id="671053"/>
    <lineage>
        <taxon>Bacteria</taxon>
        <taxon>Pseudomonadati</taxon>
        <taxon>Pseudomonadota</taxon>
        <taxon>Gammaproteobacteria</taxon>
        <taxon>Oceanospirillales</taxon>
        <taxon>Oceanospirillaceae</taxon>
        <taxon>Thalassolituus</taxon>
    </lineage>
</organism>
<feature type="domain" description="Ribbon-helix-helix" evidence="2">
    <location>
        <begin position="16"/>
        <end position="83"/>
    </location>
</feature>
<dbReference type="InterPro" id="IPR027373">
    <property type="entry name" value="RHH_dom"/>
</dbReference>
<dbReference type="EMBL" id="JAEDAH010000056">
    <property type="protein sequence ID" value="MCA6064145.1"/>
    <property type="molecule type" value="Genomic_DNA"/>
</dbReference>
<dbReference type="Proteomes" id="UP000714380">
    <property type="component" value="Unassembled WGS sequence"/>
</dbReference>
<evidence type="ECO:0000256" key="1">
    <source>
        <dbReference type="SAM" id="MobiDB-lite"/>
    </source>
</evidence>
<comment type="caution">
    <text evidence="3">The sequence shown here is derived from an EMBL/GenBank/DDBJ whole genome shotgun (WGS) entry which is preliminary data.</text>
</comment>
<name>A0ABS7ZUR7_9GAMM</name>
<accession>A0ABS7ZUR7</accession>
<dbReference type="RefSeq" id="WP_225674834.1">
    <property type="nucleotide sequence ID" value="NZ_JAEDAH010000056.1"/>
</dbReference>
<evidence type="ECO:0000259" key="2">
    <source>
        <dbReference type="Pfam" id="PF13467"/>
    </source>
</evidence>
<sequence>MCEIYSGAEPELFELKTRSIRIDGVVTSIRLEAVFWQLLEQIAEDAGLTLGTFITRIYREVLEKRGETGNFTSLLRVACTTHLNQGQRLSLGSSRYGDTITDDLDDAGANADSIMQRTGSPRDHRHSEHGHEMDV</sequence>
<keyword evidence="4" id="KW-1185">Reference proteome</keyword>
<evidence type="ECO:0000313" key="4">
    <source>
        <dbReference type="Proteomes" id="UP000714380"/>
    </source>
</evidence>
<evidence type="ECO:0000313" key="3">
    <source>
        <dbReference type="EMBL" id="MCA6064145.1"/>
    </source>
</evidence>
<proteinExistence type="predicted"/>
<protein>
    <submittedName>
        <fullName evidence="3">Ribbon-helix-helix domain-containing protein</fullName>
    </submittedName>
</protein>
<dbReference type="Gene3D" id="1.10.3990.20">
    <property type="entry name" value="protein bp1543"/>
    <property type="match status" value="1"/>
</dbReference>
<gene>
    <name evidence="3" type="ORF">I9W95_11065</name>
</gene>
<dbReference type="InterPro" id="IPR038268">
    <property type="entry name" value="RHH_sf"/>
</dbReference>
<reference evidence="3 4" key="1">
    <citation type="submission" date="2020-12" db="EMBL/GenBank/DDBJ databases">
        <title>Novel Thalassolituus-related marine hydrocarbonoclastic bacteria mediated algae-derived hydrocarbons mineralization in twilight zone of the northern South China Sea.</title>
        <authorList>
            <person name="Dong C."/>
        </authorList>
    </citation>
    <scope>NUCLEOTIDE SEQUENCE [LARGE SCALE GENOMIC DNA]</scope>
    <source>
        <strain evidence="3 4">IMCC1826</strain>
    </source>
</reference>
<feature type="region of interest" description="Disordered" evidence="1">
    <location>
        <begin position="111"/>
        <end position="135"/>
    </location>
</feature>
<dbReference type="Pfam" id="PF13467">
    <property type="entry name" value="RHH_4"/>
    <property type="match status" value="1"/>
</dbReference>